<protein>
    <submittedName>
        <fullName evidence="1">Unnamed protein product</fullName>
    </submittedName>
</protein>
<comment type="caution">
    <text evidence="1">The sequence shown here is derived from an EMBL/GenBank/DDBJ whole genome shotgun (WGS) entry which is preliminary data.</text>
</comment>
<reference evidence="1" key="1">
    <citation type="submission" date="2023-04" db="EMBL/GenBank/DDBJ databases">
        <title>Phytophthora fragariaefolia NBRC 109709.</title>
        <authorList>
            <person name="Ichikawa N."/>
            <person name="Sato H."/>
            <person name="Tonouchi N."/>
        </authorList>
    </citation>
    <scope>NUCLEOTIDE SEQUENCE</scope>
    <source>
        <strain evidence="1">NBRC 109709</strain>
    </source>
</reference>
<accession>A0A9W6Y3K6</accession>
<gene>
    <name evidence="1" type="ORF">Pfra01_002113600</name>
</gene>
<sequence length="80" mass="8621">MDMTQIPNDLMCDAFAGKEFANTKGASTTINFGTKGWIPWASASSPRHTDAVSWIPQIMGVFSQAVDVDSASVMFSDLFA</sequence>
<proteinExistence type="predicted"/>
<name>A0A9W6Y3K6_9STRA</name>
<dbReference type="AlphaFoldDB" id="A0A9W6Y3K6"/>
<evidence type="ECO:0000313" key="2">
    <source>
        <dbReference type="Proteomes" id="UP001165121"/>
    </source>
</evidence>
<keyword evidence="2" id="KW-1185">Reference proteome</keyword>
<dbReference type="Proteomes" id="UP001165121">
    <property type="component" value="Unassembled WGS sequence"/>
</dbReference>
<dbReference type="OrthoDB" id="72545at2759"/>
<evidence type="ECO:0000313" key="1">
    <source>
        <dbReference type="EMBL" id="GMF51888.1"/>
    </source>
</evidence>
<dbReference type="EMBL" id="BSXT01002968">
    <property type="protein sequence ID" value="GMF51888.1"/>
    <property type="molecule type" value="Genomic_DNA"/>
</dbReference>
<organism evidence="1 2">
    <name type="scientific">Phytophthora fragariaefolia</name>
    <dbReference type="NCBI Taxonomy" id="1490495"/>
    <lineage>
        <taxon>Eukaryota</taxon>
        <taxon>Sar</taxon>
        <taxon>Stramenopiles</taxon>
        <taxon>Oomycota</taxon>
        <taxon>Peronosporomycetes</taxon>
        <taxon>Peronosporales</taxon>
        <taxon>Peronosporaceae</taxon>
        <taxon>Phytophthora</taxon>
    </lineage>
</organism>